<gene>
    <name evidence="2" type="ORF">LTR78_008036</name>
</gene>
<dbReference type="Proteomes" id="UP001274830">
    <property type="component" value="Unassembled WGS sequence"/>
</dbReference>
<feature type="compositionally biased region" description="Polar residues" evidence="1">
    <location>
        <begin position="222"/>
        <end position="234"/>
    </location>
</feature>
<feature type="compositionally biased region" description="Polar residues" evidence="1">
    <location>
        <begin position="770"/>
        <end position="779"/>
    </location>
</feature>
<feature type="region of interest" description="Disordered" evidence="1">
    <location>
        <begin position="249"/>
        <end position="279"/>
    </location>
</feature>
<comment type="caution">
    <text evidence="2">The sequence shown here is derived from an EMBL/GenBank/DDBJ whole genome shotgun (WGS) entry which is preliminary data.</text>
</comment>
<feature type="region of interest" description="Disordered" evidence="1">
    <location>
        <begin position="468"/>
        <end position="631"/>
    </location>
</feature>
<feature type="region of interest" description="Disordered" evidence="1">
    <location>
        <begin position="334"/>
        <end position="363"/>
    </location>
</feature>
<dbReference type="AlphaFoldDB" id="A0AAE0TRA6"/>
<feature type="compositionally biased region" description="Basic and acidic residues" evidence="1">
    <location>
        <begin position="387"/>
        <end position="409"/>
    </location>
</feature>
<feature type="region of interest" description="Disordered" evidence="1">
    <location>
        <begin position="60"/>
        <end position="144"/>
    </location>
</feature>
<feature type="region of interest" description="Disordered" evidence="1">
    <location>
        <begin position="380"/>
        <end position="450"/>
    </location>
</feature>
<feature type="region of interest" description="Disordered" evidence="1">
    <location>
        <begin position="641"/>
        <end position="660"/>
    </location>
</feature>
<feature type="compositionally biased region" description="Basic and acidic residues" evidence="1">
    <location>
        <begin position="94"/>
        <end position="112"/>
    </location>
</feature>
<feature type="region of interest" description="Disordered" evidence="1">
    <location>
        <begin position="667"/>
        <end position="697"/>
    </location>
</feature>
<feature type="compositionally biased region" description="Basic and acidic residues" evidence="1">
    <location>
        <begin position="424"/>
        <end position="433"/>
    </location>
</feature>
<feature type="compositionally biased region" description="Basic and acidic residues" evidence="1">
    <location>
        <begin position="193"/>
        <end position="211"/>
    </location>
</feature>
<feature type="compositionally biased region" description="Polar residues" evidence="1">
    <location>
        <begin position="667"/>
        <end position="676"/>
    </location>
</feature>
<feature type="compositionally biased region" description="Basic and acidic residues" evidence="1">
    <location>
        <begin position="266"/>
        <end position="277"/>
    </location>
</feature>
<evidence type="ECO:0000256" key="1">
    <source>
        <dbReference type="SAM" id="MobiDB-lite"/>
    </source>
</evidence>
<organism evidence="2 3">
    <name type="scientific">Recurvomyces mirabilis</name>
    <dbReference type="NCBI Taxonomy" id="574656"/>
    <lineage>
        <taxon>Eukaryota</taxon>
        <taxon>Fungi</taxon>
        <taxon>Dikarya</taxon>
        <taxon>Ascomycota</taxon>
        <taxon>Pezizomycotina</taxon>
        <taxon>Dothideomycetes</taxon>
        <taxon>Dothideomycetidae</taxon>
        <taxon>Mycosphaerellales</taxon>
        <taxon>Teratosphaeriaceae</taxon>
        <taxon>Recurvomyces</taxon>
    </lineage>
</organism>
<feature type="compositionally biased region" description="Polar residues" evidence="1">
    <location>
        <begin position="648"/>
        <end position="657"/>
    </location>
</feature>
<feature type="region of interest" description="Disordered" evidence="1">
    <location>
        <begin position="753"/>
        <end position="796"/>
    </location>
</feature>
<feature type="compositionally biased region" description="Low complexity" evidence="1">
    <location>
        <begin position="63"/>
        <end position="87"/>
    </location>
</feature>
<feature type="compositionally biased region" description="Basic residues" evidence="1">
    <location>
        <begin position="511"/>
        <end position="521"/>
    </location>
</feature>
<evidence type="ECO:0000313" key="3">
    <source>
        <dbReference type="Proteomes" id="UP001274830"/>
    </source>
</evidence>
<accession>A0AAE0TRA6</accession>
<feature type="region of interest" description="Disordered" evidence="1">
    <location>
        <begin position="191"/>
        <end position="234"/>
    </location>
</feature>
<proteinExistence type="predicted"/>
<dbReference type="EMBL" id="JAUTXT010000036">
    <property type="protein sequence ID" value="KAK3672066.1"/>
    <property type="molecule type" value="Genomic_DNA"/>
</dbReference>
<feature type="compositionally biased region" description="Low complexity" evidence="1">
    <location>
        <begin position="338"/>
        <end position="355"/>
    </location>
</feature>
<keyword evidence="3" id="KW-1185">Reference proteome</keyword>
<reference evidence="2" key="1">
    <citation type="submission" date="2023-07" db="EMBL/GenBank/DDBJ databases">
        <title>Black Yeasts Isolated from many extreme environments.</title>
        <authorList>
            <person name="Coleine C."/>
            <person name="Stajich J.E."/>
            <person name="Selbmann L."/>
        </authorList>
    </citation>
    <scope>NUCLEOTIDE SEQUENCE</scope>
    <source>
        <strain evidence="2">CCFEE 5485</strain>
    </source>
</reference>
<protein>
    <submittedName>
        <fullName evidence="2">Uncharacterized protein</fullName>
    </submittedName>
</protein>
<name>A0AAE0TRA6_9PEZI</name>
<evidence type="ECO:0000313" key="2">
    <source>
        <dbReference type="EMBL" id="KAK3672066.1"/>
    </source>
</evidence>
<sequence length="796" mass="86923">MTQFHHPVNEEKSYRRALFLFASLALAGACSIYPVMCFKAHSSKERKDTAVEIAKASLPLTPPHSSCSASASSPTSLVLSTTSPPESAQATIRPSRDGLGQRRSSLGEDARLRPRHRSRSPSTPPRSPATKKVPPQLLGGRAGSDADVLKIDNLKRLCSSDSETPLSSAIEYHNANYEATAARLRNLLSPDCSQKHESGTGKEQHQKEGDSPPKTPSPSSSAKTNRTADSSTSNASSFAFLVSNTRSDTRLFKPRSQPLAHLKKQTPLERRPVEKRRGSSYYKPKVVEDSAVIKVTIPHNLRGSMSLSMADFIKAGKIGQSKPPDHMPLSRFHDGSVRHSSSMHSSRASRSVSPVPRFPNTQVAPRKSLLLRVSTSKGFIQAPSLARKSDPARPQRERSRSREPHDSTKRQPLSPPTSLPSVVDRPHAQEHHHCVTPPEADPGSPAHHRFVHGDHYFRTFGNDTMNTKEAIPSLVPPEKPSPASNQSAKIAWRIPGGRNKSIGSKPEQRKRSSVFKLRRKTAILEGDRELPGTGVTSVRPALEKDTPGISLTTPADAELQRRHLVTSSSEHTLPNYFAQPRRRDHSSTASSPARSPGVSASLRPRGAHRRPTSSDESSQLSPFTIPRRPRLYNARTLESIVDADPTPAGSSVTSQNHVKQDIGLRQLKSSKQSSPHLSAKFKAGSSKQEAGMSVEEQSMVATMPKRVETAKRVVFDSRELQPEYSSSTLRRSAEAKEKRGLSLASMTSLSSLVRAMAPRPVQNKLKRKSSQATVTSMASSKLAPLPPRRNLEVTGS</sequence>